<proteinExistence type="predicted"/>
<evidence type="ECO:0000313" key="2">
    <source>
        <dbReference type="EMBL" id="SMA49843.1"/>
    </source>
</evidence>
<evidence type="ECO:0000256" key="1">
    <source>
        <dbReference type="SAM" id="SignalP"/>
    </source>
</evidence>
<sequence length="190" mass="20611">MSLRGFKNIAVSLWACALLLSPVCFAGYVECYGSLADELCFRVCEHSVWSVAKLETHTGEVKAKDAHSFVARDHFGLGPKVTVTLKNASNGEQCAMTVEKHSHLWPEFTKGVSVSKNSCQKEGATKSAILDICLSASIDVLFSEFRRFDTRDDGHGLCVRDGFLVPEFDDGTGSGIVTFNPEGASCPDPE</sequence>
<feature type="chain" id="PRO_5012214211" evidence="1">
    <location>
        <begin position="27"/>
        <end position="190"/>
    </location>
</feature>
<dbReference type="RefSeq" id="WP_087112294.1">
    <property type="nucleotide sequence ID" value="NZ_CBCSCN010000011.1"/>
</dbReference>
<evidence type="ECO:0000313" key="3">
    <source>
        <dbReference type="Proteomes" id="UP000196573"/>
    </source>
</evidence>
<feature type="signal peptide" evidence="1">
    <location>
        <begin position="1"/>
        <end position="26"/>
    </location>
</feature>
<dbReference type="AlphaFoldDB" id="A0A1X7ANX2"/>
<reference evidence="2 3" key="1">
    <citation type="submission" date="2017-03" db="EMBL/GenBank/DDBJ databases">
        <authorList>
            <person name="Afonso C.L."/>
            <person name="Miller P.J."/>
            <person name="Scott M.A."/>
            <person name="Spackman E."/>
            <person name="Goraichik I."/>
            <person name="Dimitrov K.M."/>
            <person name="Suarez D.L."/>
            <person name="Swayne D.E."/>
        </authorList>
    </citation>
    <scope>NUCLEOTIDE SEQUENCE [LARGE SCALE GENOMIC DNA]</scope>
    <source>
        <strain evidence="2">SB41UT1</strain>
    </source>
</reference>
<protein>
    <submittedName>
        <fullName evidence="2">Uncharacterized protein</fullName>
    </submittedName>
</protein>
<keyword evidence="3" id="KW-1185">Reference proteome</keyword>
<name>A0A1X7ANX2_9GAMM</name>
<accession>A0A1X7ANX2</accession>
<dbReference type="EMBL" id="FWPT01000009">
    <property type="protein sequence ID" value="SMA49843.1"/>
    <property type="molecule type" value="Genomic_DNA"/>
</dbReference>
<dbReference type="Proteomes" id="UP000196573">
    <property type="component" value="Unassembled WGS sequence"/>
</dbReference>
<gene>
    <name evidence="2" type="ORF">EHSB41UT_03633</name>
</gene>
<organism evidence="2 3">
    <name type="scientific">Parendozoicomonas haliclonae</name>
    <dbReference type="NCBI Taxonomy" id="1960125"/>
    <lineage>
        <taxon>Bacteria</taxon>
        <taxon>Pseudomonadati</taxon>
        <taxon>Pseudomonadota</taxon>
        <taxon>Gammaproteobacteria</taxon>
        <taxon>Oceanospirillales</taxon>
        <taxon>Endozoicomonadaceae</taxon>
        <taxon>Parendozoicomonas</taxon>
    </lineage>
</organism>
<keyword evidence="1" id="KW-0732">Signal</keyword>